<dbReference type="GO" id="GO:0005737">
    <property type="term" value="C:cytoplasm"/>
    <property type="evidence" value="ECO:0007669"/>
    <property type="project" value="InterPro"/>
</dbReference>
<reference evidence="3" key="1">
    <citation type="submission" date="2021-03" db="EMBL/GenBank/DDBJ databases">
        <title>Comparative genomics and phylogenomic investigation of the class Geoglossomycetes provide insights into ecological specialization and systematics.</title>
        <authorList>
            <person name="Melie T."/>
            <person name="Pirro S."/>
            <person name="Miller A.N."/>
            <person name="Quandt A."/>
        </authorList>
    </citation>
    <scope>NUCLEOTIDE SEQUENCE</scope>
    <source>
        <strain evidence="3">GBOQ0MN5Z8</strain>
    </source>
</reference>
<feature type="region of interest" description="Disordered" evidence="1">
    <location>
        <begin position="1"/>
        <end position="61"/>
    </location>
</feature>
<comment type="caution">
    <text evidence="3">The sequence shown here is derived from an EMBL/GenBank/DDBJ whole genome shotgun (WGS) entry which is preliminary data.</text>
</comment>
<organism evidence="3 4">
    <name type="scientific">Glutinoglossum americanum</name>
    <dbReference type="NCBI Taxonomy" id="1670608"/>
    <lineage>
        <taxon>Eukaryota</taxon>
        <taxon>Fungi</taxon>
        <taxon>Dikarya</taxon>
        <taxon>Ascomycota</taxon>
        <taxon>Pezizomycotina</taxon>
        <taxon>Geoglossomycetes</taxon>
        <taxon>Geoglossales</taxon>
        <taxon>Geoglossaceae</taxon>
        <taxon>Glutinoglossum</taxon>
    </lineage>
</organism>
<evidence type="ECO:0000259" key="2">
    <source>
        <dbReference type="Pfam" id="PF07492"/>
    </source>
</evidence>
<evidence type="ECO:0000313" key="3">
    <source>
        <dbReference type="EMBL" id="KAH0538157.1"/>
    </source>
</evidence>
<feature type="compositionally biased region" description="Polar residues" evidence="1">
    <location>
        <begin position="29"/>
        <end position="43"/>
    </location>
</feature>
<dbReference type="GO" id="GO:0005509">
    <property type="term" value="F:calcium ion binding"/>
    <property type="evidence" value="ECO:0007669"/>
    <property type="project" value="InterPro"/>
</dbReference>
<proteinExistence type="predicted"/>
<evidence type="ECO:0000256" key="1">
    <source>
        <dbReference type="SAM" id="MobiDB-lite"/>
    </source>
</evidence>
<keyword evidence="4" id="KW-1185">Reference proteome</keyword>
<dbReference type="GO" id="GO:0004555">
    <property type="term" value="F:alpha,alpha-trehalase activity"/>
    <property type="evidence" value="ECO:0007669"/>
    <property type="project" value="InterPro"/>
</dbReference>
<gene>
    <name evidence="3" type="ORF">FGG08_005215</name>
</gene>
<dbReference type="OrthoDB" id="5589350at2759"/>
<dbReference type="GO" id="GO:0005993">
    <property type="term" value="P:trehalose catabolic process"/>
    <property type="evidence" value="ECO:0007669"/>
    <property type="project" value="InterPro"/>
</dbReference>
<evidence type="ECO:0000313" key="4">
    <source>
        <dbReference type="Proteomes" id="UP000698800"/>
    </source>
</evidence>
<feature type="compositionally biased region" description="Polar residues" evidence="1">
    <location>
        <begin position="8"/>
        <end position="18"/>
    </location>
</feature>
<dbReference type="Proteomes" id="UP000698800">
    <property type="component" value="Unassembled WGS sequence"/>
</dbReference>
<dbReference type="Pfam" id="PF07492">
    <property type="entry name" value="Trehalase_Ca-bi"/>
    <property type="match status" value="1"/>
</dbReference>
<name>A0A9P8L205_9PEZI</name>
<dbReference type="EMBL" id="JAGHQL010000120">
    <property type="protein sequence ID" value="KAH0538157.1"/>
    <property type="molecule type" value="Genomic_DNA"/>
</dbReference>
<protein>
    <recommendedName>
        <fullName evidence="2">Neutral trehalase Ca2+ binding domain-containing protein</fullName>
    </recommendedName>
</protein>
<sequence>MSHKYSQDSDGPNATGPEQKTRSGKRRSSSISNHVALSENQGKASGVHRRGSHDETTPAPRKFIVAVDSTLKALLAGEDTDGDLKITVEDSGPKV</sequence>
<accession>A0A9P8L205</accession>
<dbReference type="AlphaFoldDB" id="A0A9P8L205"/>
<feature type="domain" description="Neutral trehalase Ca2+ binding" evidence="2">
    <location>
        <begin position="71"/>
        <end position="95"/>
    </location>
</feature>
<dbReference type="InterPro" id="IPR011120">
    <property type="entry name" value="Trehalase_Ca-bd"/>
</dbReference>